<reference evidence="2 3" key="1">
    <citation type="journal article" date="2015" name="Genome Announc.">
        <title>Draft Genome Sequence and Gene Annotation of the Entomopathogenic Fungus Verticillium hemipterigenum.</title>
        <authorList>
            <person name="Horn F."/>
            <person name="Habel A."/>
            <person name="Scharf D.H."/>
            <person name="Dworschak J."/>
            <person name="Brakhage A.A."/>
            <person name="Guthke R."/>
            <person name="Hertweck C."/>
            <person name="Linde J."/>
        </authorList>
    </citation>
    <scope>NUCLEOTIDE SEQUENCE [LARGE SCALE GENOMIC DNA]</scope>
</reference>
<protein>
    <submittedName>
        <fullName evidence="2">Uncharacterized protein</fullName>
    </submittedName>
</protein>
<dbReference type="STRING" id="1531966.A0A0A1SVA5"/>
<evidence type="ECO:0000256" key="1">
    <source>
        <dbReference type="SAM" id="SignalP"/>
    </source>
</evidence>
<keyword evidence="1" id="KW-0732">Signal</keyword>
<feature type="chain" id="PRO_5001979253" evidence="1">
    <location>
        <begin position="18"/>
        <end position="109"/>
    </location>
</feature>
<evidence type="ECO:0000313" key="2">
    <source>
        <dbReference type="EMBL" id="CEJ82136.1"/>
    </source>
</evidence>
<dbReference type="OrthoDB" id="2110578at2759"/>
<feature type="signal peptide" evidence="1">
    <location>
        <begin position="1"/>
        <end position="17"/>
    </location>
</feature>
<sequence length="109" mass="11372">MKFSAVLTAAMASLAVADDPLCDKYTKALLKDNTAANQKTLLTLLVNTVVIGNYTMPNVGVSVPGILAPGEVNGKKVNLLPYFDGTLASTNRGDKAVCKNFLDDGGAEP</sequence>
<accession>A0A0A1SVA5</accession>
<dbReference type="EMBL" id="CDHN01000001">
    <property type="protein sequence ID" value="CEJ82136.1"/>
    <property type="molecule type" value="Genomic_DNA"/>
</dbReference>
<dbReference type="AlphaFoldDB" id="A0A0A1SVA5"/>
<name>A0A0A1SVA5_9HYPO</name>
<keyword evidence="3" id="KW-1185">Reference proteome</keyword>
<proteinExistence type="predicted"/>
<evidence type="ECO:0000313" key="3">
    <source>
        <dbReference type="Proteomes" id="UP000039046"/>
    </source>
</evidence>
<dbReference type="HOGENOM" id="CLU_2185765_0_0_1"/>
<gene>
    <name evidence="2" type="ORF">VHEMI02221</name>
</gene>
<dbReference type="Proteomes" id="UP000039046">
    <property type="component" value="Unassembled WGS sequence"/>
</dbReference>
<organism evidence="2 3">
    <name type="scientific">[Torrubiella] hemipterigena</name>
    <dbReference type="NCBI Taxonomy" id="1531966"/>
    <lineage>
        <taxon>Eukaryota</taxon>
        <taxon>Fungi</taxon>
        <taxon>Dikarya</taxon>
        <taxon>Ascomycota</taxon>
        <taxon>Pezizomycotina</taxon>
        <taxon>Sordariomycetes</taxon>
        <taxon>Hypocreomycetidae</taxon>
        <taxon>Hypocreales</taxon>
        <taxon>Clavicipitaceae</taxon>
        <taxon>Clavicipitaceae incertae sedis</taxon>
        <taxon>'Torrubiella' clade</taxon>
    </lineage>
</organism>